<dbReference type="Proteomes" id="UP000177622">
    <property type="component" value="Unassembled WGS sequence"/>
</dbReference>
<dbReference type="PRINTS" id="PR00081">
    <property type="entry name" value="GDHRDH"/>
</dbReference>
<dbReference type="AlphaFoldDB" id="A0A1F5LSD7"/>
<accession>A0A1F5LSD7</accession>
<dbReference type="Gene3D" id="3.40.50.720">
    <property type="entry name" value="NAD(P)-binding Rossmann-like Domain"/>
    <property type="match status" value="1"/>
</dbReference>
<comment type="similarity">
    <text evidence="1">Belongs to the short-chain dehydrogenases/reductases (SDR) family.</text>
</comment>
<dbReference type="InterPro" id="IPR051468">
    <property type="entry name" value="Fungal_SecMetab_SDRs"/>
</dbReference>
<dbReference type="PANTHER" id="PTHR43544">
    <property type="entry name" value="SHORT-CHAIN DEHYDROGENASE/REDUCTASE"/>
    <property type="match status" value="1"/>
</dbReference>
<keyword evidence="3" id="KW-1185">Reference proteome</keyword>
<dbReference type="PANTHER" id="PTHR43544:SF32">
    <property type="entry name" value="CHAIN DEHYDROGENASE, PUTATIVE (AFU_ORTHOLOGUE AFUA_5G01530)-RELATED"/>
    <property type="match status" value="1"/>
</dbReference>
<proteinExistence type="inferred from homology"/>
<evidence type="ECO:0000256" key="1">
    <source>
        <dbReference type="ARBA" id="ARBA00006484"/>
    </source>
</evidence>
<dbReference type="GO" id="GO:0016491">
    <property type="term" value="F:oxidoreductase activity"/>
    <property type="evidence" value="ECO:0007669"/>
    <property type="project" value="TreeGrafter"/>
</dbReference>
<organism evidence="2 3">
    <name type="scientific">Penicillium arizonense</name>
    <dbReference type="NCBI Taxonomy" id="1835702"/>
    <lineage>
        <taxon>Eukaryota</taxon>
        <taxon>Fungi</taxon>
        <taxon>Dikarya</taxon>
        <taxon>Ascomycota</taxon>
        <taxon>Pezizomycotina</taxon>
        <taxon>Eurotiomycetes</taxon>
        <taxon>Eurotiomycetidae</taxon>
        <taxon>Eurotiales</taxon>
        <taxon>Aspergillaceae</taxon>
        <taxon>Penicillium</taxon>
    </lineage>
</organism>
<dbReference type="GeneID" id="34572793"/>
<name>A0A1F5LSD7_PENAI</name>
<gene>
    <name evidence="2" type="ORF">PENARI_c003G00873</name>
</gene>
<dbReference type="GO" id="GO:0005737">
    <property type="term" value="C:cytoplasm"/>
    <property type="evidence" value="ECO:0007669"/>
    <property type="project" value="TreeGrafter"/>
</dbReference>
<evidence type="ECO:0000313" key="2">
    <source>
        <dbReference type="EMBL" id="OGE56016.1"/>
    </source>
</evidence>
<dbReference type="RefSeq" id="XP_022491445.1">
    <property type="nucleotide sequence ID" value="XM_022628059.1"/>
</dbReference>
<reference evidence="2 3" key="1">
    <citation type="journal article" date="2016" name="Sci. Rep.">
        <title>Penicillium arizonense, a new, genome sequenced fungal species, reveals a high chemical diversity in secreted metabolites.</title>
        <authorList>
            <person name="Grijseels S."/>
            <person name="Nielsen J.C."/>
            <person name="Randelovic M."/>
            <person name="Nielsen J."/>
            <person name="Nielsen K.F."/>
            <person name="Workman M."/>
            <person name="Frisvad J.C."/>
        </authorList>
    </citation>
    <scope>NUCLEOTIDE SEQUENCE [LARGE SCALE GENOMIC DNA]</scope>
    <source>
        <strain evidence="2 3">CBS 141311</strain>
    </source>
</reference>
<dbReference type="EMBL" id="LXJU01000003">
    <property type="protein sequence ID" value="OGE56016.1"/>
    <property type="molecule type" value="Genomic_DNA"/>
</dbReference>
<dbReference type="SUPFAM" id="SSF51735">
    <property type="entry name" value="NAD(P)-binding Rossmann-fold domains"/>
    <property type="match status" value="1"/>
</dbReference>
<comment type="caution">
    <text evidence="2">The sequence shown here is derived from an EMBL/GenBank/DDBJ whole genome shotgun (WGS) entry which is preliminary data.</text>
</comment>
<evidence type="ECO:0000313" key="3">
    <source>
        <dbReference type="Proteomes" id="UP000177622"/>
    </source>
</evidence>
<dbReference type="OrthoDB" id="1933717at2759"/>
<dbReference type="Pfam" id="PF00106">
    <property type="entry name" value="adh_short"/>
    <property type="match status" value="1"/>
</dbReference>
<protein>
    <submittedName>
        <fullName evidence="2">Uncharacterized protein</fullName>
    </submittedName>
</protein>
<dbReference type="InterPro" id="IPR002347">
    <property type="entry name" value="SDR_fam"/>
</dbReference>
<dbReference type="InterPro" id="IPR036291">
    <property type="entry name" value="NAD(P)-bd_dom_sf"/>
</dbReference>
<sequence>MALRKIVTVTGGNGGIGYETVKALFGSDKPYHILMGSRSLDKANAAIETLYSECPGAANTVEPVQIDLTCDESIETAFKQVEASHGHIDVLINNAGATFDIEYTDGKVSLRECFNKAYDVNVAGTNVMTATFMPLLLKSADPRLIFVAGLSAINQASESYFPTPPQPAGWPKKIDFETIGYRCSKTALNMLMLDWNHKLKADGVKVWAVGPGMLATNLGGIPEKAKAMGAKHPSIGGEFLKMVVEGERDSSTGKLVARSGVMAW</sequence>
<dbReference type="GO" id="GO:0019748">
    <property type="term" value="P:secondary metabolic process"/>
    <property type="evidence" value="ECO:0007669"/>
    <property type="project" value="TreeGrafter"/>
</dbReference>